<evidence type="ECO:0000313" key="12">
    <source>
        <dbReference type="EMBL" id="KON95608.1"/>
    </source>
</evidence>
<evidence type="ECO:0000256" key="8">
    <source>
        <dbReference type="ARBA" id="ARBA00033408"/>
    </source>
</evidence>
<dbReference type="InterPro" id="IPR027417">
    <property type="entry name" value="P-loop_NTPase"/>
</dbReference>
<dbReference type="PIRSF" id="PIRSF003128">
    <property type="entry name" value="RecN"/>
    <property type="match status" value="1"/>
</dbReference>
<dbReference type="GO" id="GO:0006310">
    <property type="term" value="P:DNA recombination"/>
    <property type="evidence" value="ECO:0007669"/>
    <property type="project" value="InterPro"/>
</dbReference>
<name>A0A0D1XUF2_ANEMI</name>
<dbReference type="Pfam" id="PF02463">
    <property type="entry name" value="SMC_N"/>
    <property type="match status" value="1"/>
</dbReference>
<dbReference type="PANTHER" id="PTHR11059:SF0">
    <property type="entry name" value="DNA REPAIR PROTEIN RECN"/>
    <property type="match status" value="1"/>
</dbReference>
<keyword evidence="4" id="KW-0547">Nucleotide-binding</keyword>
<dbReference type="NCBIfam" id="TIGR00634">
    <property type="entry name" value="recN"/>
    <property type="match status" value="1"/>
</dbReference>
<gene>
    <name evidence="12" type="ORF">AF333_09125</name>
    <name evidence="13" type="ORF">SAMN04487909_10351</name>
</gene>
<dbReference type="Proteomes" id="UP000182836">
    <property type="component" value="Unassembled WGS sequence"/>
</dbReference>
<dbReference type="OrthoDB" id="9806954at2"/>
<evidence type="ECO:0000256" key="2">
    <source>
        <dbReference type="ARBA" id="ARBA00009441"/>
    </source>
</evidence>
<comment type="function">
    <text evidence="1 9">May be involved in recombinational repair of damaged DNA.</text>
</comment>
<accession>A0A0D1XUF2</accession>
<dbReference type="EMBL" id="LGUG01000004">
    <property type="protein sequence ID" value="KON95608.1"/>
    <property type="molecule type" value="Genomic_DNA"/>
</dbReference>
<organism evidence="12 14">
    <name type="scientific">Aneurinibacillus migulanus</name>
    <name type="common">Bacillus migulanus</name>
    <dbReference type="NCBI Taxonomy" id="47500"/>
    <lineage>
        <taxon>Bacteria</taxon>
        <taxon>Bacillati</taxon>
        <taxon>Bacillota</taxon>
        <taxon>Bacilli</taxon>
        <taxon>Bacillales</taxon>
        <taxon>Paenibacillaceae</taxon>
        <taxon>Aneurinibacillus group</taxon>
        <taxon>Aneurinibacillus</taxon>
    </lineage>
</organism>
<dbReference type="InterPro" id="IPR004604">
    <property type="entry name" value="DNA_recomb/repair_RecN"/>
</dbReference>
<dbReference type="SUPFAM" id="SSF52540">
    <property type="entry name" value="P-loop containing nucleoside triphosphate hydrolases"/>
    <property type="match status" value="1"/>
</dbReference>
<evidence type="ECO:0000256" key="4">
    <source>
        <dbReference type="ARBA" id="ARBA00022741"/>
    </source>
</evidence>
<dbReference type="RefSeq" id="WP_043066132.1">
    <property type="nucleotide sequence ID" value="NZ_BJOA01000029.1"/>
</dbReference>
<dbReference type="NCBIfam" id="NF008121">
    <property type="entry name" value="PRK10869.1"/>
    <property type="match status" value="1"/>
</dbReference>
<keyword evidence="6" id="KW-0067">ATP-binding</keyword>
<dbReference type="PANTHER" id="PTHR11059">
    <property type="entry name" value="DNA REPAIR PROTEIN RECN"/>
    <property type="match status" value="1"/>
</dbReference>
<evidence type="ECO:0000313" key="15">
    <source>
        <dbReference type="Proteomes" id="UP000182836"/>
    </source>
</evidence>
<reference evidence="13 15" key="2">
    <citation type="submission" date="2016-10" db="EMBL/GenBank/DDBJ databases">
        <authorList>
            <person name="de Groot N.N."/>
        </authorList>
    </citation>
    <scope>NUCLEOTIDE SEQUENCE [LARGE SCALE GENOMIC DNA]</scope>
    <source>
        <strain evidence="13 15">DSM 2895</strain>
    </source>
</reference>
<dbReference type="FunFam" id="3.40.50.300:FF:000319">
    <property type="entry name" value="DNA repair protein RecN"/>
    <property type="match status" value="1"/>
</dbReference>
<evidence type="ECO:0000256" key="10">
    <source>
        <dbReference type="SAM" id="Coils"/>
    </source>
</evidence>
<evidence type="ECO:0000256" key="5">
    <source>
        <dbReference type="ARBA" id="ARBA00022763"/>
    </source>
</evidence>
<keyword evidence="7 9" id="KW-0234">DNA repair</keyword>
<sequence length="575" mass="65383">MLLELTIRNFAVIKEVSVSFGRGLTILTGETGAGKSILIDAISLLLGGRGSADYVRYGCKKAEIEGLFEFEANAPALSLMEEMGIEVEERTIIIRRELASTGKTICRINGQMVTLSMLRDVAPWLINIHGQHEHQSLMQGDRHMEWLDAFGDEKIAPAFREFSKLYGIYRQLVSELEYMSTNEREMVQRMDMLRFQLQEIVEANLRPLEDEELIKERKKLSGGEKLAHSLEDAYRSLVGEQRGVDWISNAVSHLETVLEYDEELKETHQMVESAFYQLEEAARLVRDYRDTIEFDPERLMQIESRLDEINRLKRKYGLSVDEILEYAASIEDELDSMENRETRIEEIQKKLKEVALDLAVEATELSQIRKQIATILAQAIEQELKELHMGRARFEIAVNQQEDERGLEVDGMRLRVTANGIDTVEFLIAPNPGEPLRSVSKIASGGELSRIMLAMKTILADAENIDTMIFDEVDTGVSGRAAQAIAEKLVRVSRRRQVLSITHLPQVASMADTHLRIEKHMNENETETKVQALPYEERVVELARMLGGAQVTETTKSNAREMLDQAEELKKRTEG</sequence>
<keyword evidence="5 9" id="KW-0227">DNA damage</keyword>
<dbReference type="EMBL" id="FNED01000003">
    <property type="protein sequence ID" value="SDI31736.1"/>
    <property type="molecule type" value="Genomic_DNA"/>
</dbReference>
<dbReference type="GO" id="GO:0009432">
    <property type="term" value="P:SOS response"/>
    <property type="evidence" value="ECO:0007669"/>
    <property type="project" value="TreeGrafter"/>
</dbReference>
<dbReference type="GeneID" id="42305361"/>
<dbReference type="InterPro" id="IPR003395">
    <property type="entry name" value="RecF/RecN/SMC_N"/>
</dbReference>
<keyword evidence="10" id="KW-0175">Coiled coil</keyword>
<dbReference type="GO" id="GO:0006281">
    <property type="term" value="P:DNA repair"/>
    <property type="evidence" value="ECO:0007669"/>
    <property type="project" value="UniProtKB-KW"/>
</dbReference>
<dbReference type="STRING" id="47500.AF333_09125"/>
<evidence type="ECO:0000256" key="3">
    <source>
        <dbReference type="ARBA" id="ARBA00021315"/>
    </source>
</evidence>
<evidence type="ECO:0000256" key="7">
    <source>
        <dbReference type="ARBA" id="ARBA00023204"/>
    </source>
</evidence>
<evidence type="ECO:0000256" key="6">
    <source>
        <dbReference type="ARBA" id="ARBA00022840"/>
    </source>
</evidence>
<dbReference type="AlphaFoldDB" id="A0A0D1XUF2"/>
<reference evidence="12 14" key="1">
    <citation type="submission" date="2015-07" db="EMBL/GenBank/DDBJ databases">
        <title>Fjat-14205 dsm 2895.</title>
        <authorList>
            <person name="Liu B."/>
            <person name="Wang J."/>
            <person name="Zhu Y."/>
            <person name="Liu G."/>
            <person name="Chen Q."/>
            <person name="Chen Z."/>
            <person name="Lan J."/>
            <person name="Che J."/>
            <person name="Ge C."/>
            <person name="Shi H."/>
            <person name="Pan Z."/>
            <person name="Liu X."/>
        </authorList>
    </citation>
    <scope>NUCLEOTIDE SEQUENCE [LARGE SCALE GENOMIC DNA]</scope>
    <source>
        <strain evidence="12 14">DSM 2895</strain>
    </source>
</reference>
<evidence type="ECO:0000259" key="11">
    <source>
        <dbReference type="Pfam" id="PF02463"/>
    </source>
</evidence>
<feature type="domain" description="RecF/RecN/SMC N-terminal" evidence="11">
    <location>
        <begin position="2"/>
        <end position="522"/>
    </location>
</feature>
<keyword evidence="14" id="KW-1185">Reference proteome</keyword>
<evidence type="ECO:0000313" key="13">
    <source>
        <dbReference type="EMBL" id="SDI31736.1"/>
    </source>
</evidence>
<dbReference type="CDD" id="cd03241">
    <property type="entry name" value="ABC_RecN"/>
    <property type="match status" value="2"/>
</dbReference>
<dbReference type="PATRIC" id="fig|47500.8.peg.7049"/>
<dbReference type="GO" id="GO:0043590">
    <property type="term" value="C:bacterial nucleoid"/>
    <property type="evidence" value="ECO:0007669"/>
    <property type="project" value="TreeGrafter"/>
</dbReference>
<protein>
    <recommendedName>
        <fullName evidence="3 9">DNA repair protein RecN</fullName>
    </recommendedName>
    <alternativeName>
        <fullName evidence="8 9">Recombination protein N</fullName>
    </alternativeName>
</protein>
<dbReference type="GO" id="GO:0005524">
    <property type="term" value="F:ATP binding"/>
    <property type="evidence" value="ECO:0007669"/>
    <property type="project" value="UniProtKB-KW"/>
</dbReference>
<dbReference type="Proteomes" id="UP000037269">
    <property type="component" value="Unassembled WGS sequence"/>
</dbReference>
<proteinExistence type="inferred from homology"/>
<comment type="similarity">
    <text evidence="2 9">Belongs to the RecN family.</text>
</comment>
<dbReference type="FunFam" id="3.40.50.300:FF:000356">
    <property type="entry name" value="DNA repair protein RecN"/>
    <property type="match status" value="1"/>
</dbReference>
<evidence type="ECO:0000256" key="9">
    <source>
        <dbReference type="PIRNR" id="PIRNR003128"/>
    </source>
</evidence>
<evidence type="ECO:0000256" key="1">
    <source>
        <dbReference type="ARBA" id="ARBA00003618"/>
    </source>
</evidence>
<evidence type="ECO:0000313" key="14">
    <source>
        <dbReference type="Proteomes" id="UP000037269"/>
    </source>
</evidence>
<feature type="coiled-coil region" evidence="10">
    <location>
        <begin position="320"/>
        <end position="357"/>
    </location>
</feature>
<dbReference type="Gene3D" id="3.40.50.300">
    <property type="entry name" value="P-loop containing nucleotide triphosphate hydrolases"/>
    <property type="match status" value="2"/>
</dbReference>